<dbReference type="EMBL" id="CP014639">
    <property type="protein sequence ID" value="ANH78226.1"/>
    <property type="molecule type" value="Genomic_DNA"/>
</dbReference>
<evidence type="ECO:0000313" key="3">
    <source>
        <dbReference type="Proteomes" id="UP000078162"/>
    </source>
</evidence>
<feature type="region of interest" description="Disordered" evidence="1">
    <location>
        <begin position="41"/>
        <end position="69"/>
    </location>
</feature>
<dbReference type="PATRIC" id="fig|1806891.3.peg.49"/>
<gene>
    <name evidence="2" type="ORF">Cs308_0050</name>
</gene>
<reference evidence="2 3" key="1">
    <citation type="submission" date="2016-03" db="EMBL/GenBank/DDBJ databases">
        <title>Culture-independent genomics supports pathogen discovery for uncultivable bacteria within the genus Chlamydia.</title>
        <authorList>
            <person name="Taylor-Brown A."/>
            <person name="Bachmann N.L."/>
            <person name="Borel N."/>
            <person name="Polkinghorne A."/>
        </authorList>
    </citation>
    <scope>NUCLEOTIDE SEQUENCE [LARGE SCALE GENOMIC DNA]</scope>
    <source>
        <strain evidence="2 3">2742-308</strain>
    </source>
</reference>
<accession>A0A1A9HWC8</accession>
<dbReference type="AlphaFoldDB" id="A0A1A9HWC8"/>
<keyword evidence="3" id="KW-1185">Reference proteome</keyword>
<feature type="compositionally biased region" description="Low complexity" evidence="1">
    <location>
        <begin position="50"/>
        <end position="61"/>
    </location>
</feature>
<dbReference type="RefSeq" id="WP_156506717.1">
    <property type="nucleotide sequence ID" value="NZ_CP014639.1"/>
</dbReference>
<evidence type="ECO:0000313" key="2">
    <source>
        <dbReference type="EMBL" id="ANH78226.1"/>
    </source>
</evidence>
<dbReference type="OrthoDB" id="18113at2"/>
<dbReference type="KEGG" id="csaz:Cs308_0050"/>
<sequence>MVFPHYPIYHHSLYYHLKDPSDEWMQIKDCRRGGWMPVTTIIEDDPGEGTSSSVQTPQPSSRKVTKKPQLQTKENLIKAIQNTGIAMQSILSTEDDLQTQSEGCDYNTCSDRCDRHCGFFGRFICGLYKNCCMNPTSNVPEVVNNFNTKYGPVAVNTAAKSMRLNLRKLTLDGTSLTEEQIENFNQCCQDTKDGLQGILLQCTQNLWYKGVESVSALELDSPFIRTCLEVIAGRSWEHPKKPSPPIPDCWIIEKQPSPTTAQPSSSTGSATAIFSQEENILTDTQCRYTKYKSKPLEKYLENLQVMNLKTGDTGPLGPFSYLLICMMNTFLQKVSKDSSSGGSLFYNLCDFRNTIVILLIGLGYVPLDQKGLSQVEHNNPADPIVKLFRQMQYCYHSQRLLSTRSKCVLSRKFSFETLTPAENFKKNVNLITSEESSDEDEDTTLEYRLLECSQHVTSLFLGLYGDPLS</sequence>
<proteinExistence type="predicted"/>
<dbReference type="Proteomes" id="UP000078162">
    <property type="component" value="Chromosome"/>
</dbReference>
<name>A0A1A9HWC8_9CHLA</name>
<evidence type="ECO:0000256" key="1">
    <source>
        <dbReference type="SAM" id="MobiDB-lite"/>
    </source>
</evidence>
<protein>
    <submittedName>
        <fullName evidence="2">Uncharacterized protein</fullName>
    </submittedName>
</protein>
<organism evidence="2 3">
    <name type="scientific">Candidatus Chlamydia sanziniae</name>
    <dbReference type="NCBI Taxonomy" id="1806891"/>
    <lineage>
        <taxon>Bacteria</taxon>
        <taxon>Pseudomonadati</taxon>
        <taxon>Chlamydiota</taxon>
        <taxon>Chlamydiia</taxon>
        <taxon>Chlamydiales</taxon>
        <taxon>Chlamydiaceae</taxon>
        <taxon>Chlamydia/Chlamydophila group</taxon>
        <taxon>Chlamydia</taxon>
    </lineage>
</organism>